<proteinExistence type="predicted"/>
<keyword evidence="2" id="KW-0808">Transferase</keyword>
<dbReference type="GO" id="GO:0016747">
    <property type="term" value="F:acyltransferase activity, transferring groups other than amino-acyl groups"/>
    <property type="evidence" value="ECO:0007669"/>
    <property type="project" value="InterPro"/>
</dbReference>
<accession>A0A7S9LQK7</accession>
<evidence type="ECO:0000313" key="2">
    <source>
        <dbReference type="EMBL" id="QPH53170.1"/>
    </source>
</evidence>
<dbReference type="KEGG" id="poz:I0K15_15375"/>
<dbReference type="InterPro" id="IPR016181">
    <property type="entry name" value="Acyl_CoA_acyltransferase"/>
</dbReference>
<organism evidence="2 3">
    <name type="scientific">Pontivivens ytuae</name>
    <dbReference type="NCBI Taxonomy" id="2789856"/>
    <lineage>
        <taxon>Bacteria</taxon>
        <taxon>Pseudomonadati</taxon>
        <taxon>Pseudomonadota</taxon>
        <taxon>Alphaproteobacteria</taxon>
        <taxon>Rhodobacterales</taxon>
        <taxon>Paracoccaceae</taxon>
        <taxon>Pontivivens</taxon>
    </lineage>
</organism>
<evidence type="ECO:0000259" key="1">
    <source>
        <dbReference type="Pfam" id="PF13302"/>
    </source>
</evidence>
<dbReference type="RefSeq" id="WP_196102381.1">
    <property type="nucleotide sequence ID" value="NZ_CP064942.1"/>
</dbReference>
<name>A0A7S9LQK7_9RHOB</name>
<feature type="domain" description="N-acetyltransferase" evidence="1">
    <location>
        <begin position="9"/>
        <end position="152"/>
    </location>
</feature>
<dbReference type="Gene3D" id="3.40.630.30">
    <property type="match status" value="1"/>
</dbReference>
<keyword evidence="3" id="KW-1185">Reference proteome</keyword>
<dbReference type="InterPro" id="IPR000182">
    <property type="entry name" value="GNAT_dom"/>
</dbReference>
<dbReference type="Pfam" id="PF13302">
    <property type="entry name" value="Acetyltransf_3"/>
    <property type="match status" value="1"/>
</dbReference>
<dbReference type="PANTHER" id="PTHR43792">
    <property type="entry name" value="GNAT FAMILY, PUTATIVE (AFU_ORTHOLOGUE AFUA_3G00765)-RELATED-RELATED"/>
    <property type="match status" value="1"/>
</dbReference>
<dbReference type="PANTHER" id="PTHR43792:SF16">
    <property type="entry name" value="N-ACETYLTRANSFERASE DOMAIN-CONTAINING PROTEIN"/>
    <property type="match status" value="1"/>
</dbReference>
<dbReference type="AlphaFoldDB" id="A0A7S9LQK7"/>
<dbReference type="EMBL" id="CP064942">
    <property type="protein sequence ID" value="QPH53170.1"/>
    <property type="molecule type" value="Genomic_DNA"/>
</dbReference>
<reference evidence="2 3" key="1">
    <citation type="submission" date="2020-11" db="EMBL/GenBank/DDBJ databases">
        <title>Description of Pontivivens ytuae sp. nov. isolated from deep sea sediment of Mariana Trench.</title>
        <authorList>
            <person name="Wang Z."/>
            <person name="Sun Q.-L."/>
            <person name="Xu X.-D."/>
            <person name="Tang Y.-Z."/>
            <person name="Zhang J."/>
        </authorList>
    </citation>
    <scope>NUCLEOTIDE SEQUENCE [LARGE SCALE GENOMIC DNA]</scope>
    <source>
        <strain evidence="2 3">MT2928</strain>
    </source>
</reference>
<sequence length="181" mass="20009">MNRSIETARLTMTPHGAADFNDLWALWRDPMVVANIAGAPIKRSDARARLLRRVGEWALEGWGFWAVRRKEDGAYLGEVGFLNAMRELDPPLPDMPEAGWVFNETGRGQGYAREAVGAMLAWADAHPAFDATCAMIAADNERSLKLAGEMGYDIAYRSTFNGDPVEVLTRPRRGLARSGDL</sequence>
<gene>
    <name evidence="2" type="ORF">I0K15_15375</name>
</gene>
<dbReference type="Proteomes" id="UP000594800">
    <property type="component" value="Chromosome"/>
</dbReference>
<dbReference type="SUPFAM" id="SSF55729">
    <property type="entry name" value="Acyl-CoA N-acyltransferases (Nat)"/>
    <property type="match status" value="1"/>
</dbReference>
<protein>
    <submittedName>
        <fullName evidence="2">GNAT family N-acetyltransferase</fullName>
    </submittedName>
</protein>
<dbReference type="InterPro" id="IPR051531">
    <property type="entry name" value="N-acetyltransferase"/>
</dbReference>
<evidence type="ECO:0000313" key="3">
    <source>
        <dbReference type="Proteomes" id="UP000594800"/>
    </source>
</evidence>